<reference evidence="1" key="1">
    <citation type="submission" date="2018-01" db="EMBL/GenBank/DDBJ databases">
        <title>An insight into the sialome of Amazonian anophelines.</title>
        <authorList>
            <person name="Ribeiro J.M."/>
            <person name="Scarpassa V."/>
            <person name="Calvo E."/>
        </authorList>
    </citation>
    <scope>NUCLEOTIDE SEQUENCE</scope>
    <source>
        <tissue evidence="1">Salivary glands</tissue>
    </source>
</reference>
<proteinExistence type="predicted"/>
<evidence type="ECO:0000313" key="1">
    <source>
        <dbReference type="EMBL" id="MBW62960.1"/>
    </source>
</evidence>
<dbReference type="AlphaFoldDB" id="A0A2M4CCA1"/>
<accession>A0A2M4CCA1</accession>
<dbReference type="EMBL" id="GGFJ01013819">
    <property type="protein sequence ID" value="MBW62960.1"/>
    <property type="molecule type" value="Transcribed_RNA"/>
</dbReference>
<name>A0A2M4CCA1_9DIPT</name>
<sequence>MLLLLLLLLGRCNWRLLVCTAATMLQLPSDRGHLILASLAQIKVVALLQLLIDGLQRAIDLPILFVLLRLRQPVLAR</sequence>
<organism evidence="1">
    <name type="scientific">Anopheles marajoara</name>
    <dbReference type="NCBI Taxonomy" id="58244"/>
    <lineage>
        <taxon>Eukaryota</taxon>
        <taxon>Metazoa</taxon>
        <taxon>Ecdysozoa</taxon>
        <taxon>Arthropoda</taxon>
        <taxon>Hexapoda</taxon>
        <taxon>Insecta</taxon>
        <taxon>Pterygota</taxon>
        <taxon>Neoptera</taxon>
        <taxon>Endopterygota</taxon>
        <taxon>Diptera</taxon>
        <taxon>Nematocera</taxon>
        <taxon>Culicoidea</taxon>
        <taxon>Culicidae</taxon>
        <taxon>Anophelinae</taxon>
        <taxon>Anopheles</taxon>
    </lineage>
</organism>
<protein>
    <submittedName>
        <fullName evidence="1">Putative secreted protein</fullName>
    </submittedName>
</protein>